<dbReference type="InterPro" id="IPR008928">
    <property type="entry name" value="6-hairpin_glycosidase_sf"/>
</dbReference>
<dbReference type="OrthoDB" id="9762614at2"/>
<dbReference type="InterPro" id="IPR004879">
    <property type="entry name" value="Ssp411-like_TRX"/>
</dbReference>
<evidence type="ECO:0000313" key="3">
    <source>
        <dbReference type="Proteomes" id="UP000317909"/>
    </source>
</evidence>
<sequence length="687" mass="75232">MPNHLANESSPYLLQHKDNPVDWYPWGPEALARARDEQRPIFLSIGYSACHWCHVMEHESFENKQIAMMINDRFVAIKVDREERPDLDQIYMNATQMMTGRGGWPMSVFLTPDLKPFYCGTYFPPSARGEMPGFDDVLRAVYDAWLMRREQVEQMAGQLTDELSRAGQATAPGKLSREFIETAVGQLARSFDARWGGFGSAPKFPHPMDLQLLLRYWHRTGHAQSLEMVRTTLDRMAAGGIYDQLGGGFARYSVDARWLVPHFEKMLYDNALLAGVYVEAYQATGNADYARVAHETIGYVLRDMTGPEGGFFSAEDADSEGHEGKFYVWTADEIDEVLGDAAGSTFGRIYDVTDAGNFEEANILNLPKTIAQAAAIMGRDEAELAAELAASRAKLFAAREGRVHPGKDDKVIVAWNGLMIDALARAAAALDEPRYAAAAAKAADFILTKLVRSDGRLLHTYRNGVAKLDAYLDDYACLANGLMSLYEATFDVARLEQAARLLDAVIDHFADAQAGGFFYTADDHEQLIARNKDATDASVPSASGMAAFALARLGKFTGEQKYIAAADGTLTAAAGLMQQAPAAMGQMLLALDFQLGPTFELVLAGDTEFELVAKPLKELRRQFIPNKVLVGANAKSAYQSPLLKDVTAGKTSAAGEPTLYVCEGFTCQEPAKGAAAVAEEINRLTAR</sequence>
<dbReference type="Gene3D" id="3.40.30.10">
    <property type="entry name" value="Glutaredoxin"/>
    <property type="match status" value="1"/>
</dbReference>
<dbReference type="GO" id="GO:0016787">
    <property type="term" value="F:hydrolase activity"/>
    <property type="evidence" value="ECO:0007669"/>
    <property type="project" value="UniProtKB-KW"/>
</dbReference>
<accession>A0A517TRU4</accession>
<dbReference type="RefSeq" id="WP_145430183.1">
    <property type="nucleotide sequence ID" value="NZ_CP036339.1"/>
</dbReference>
<dbReference type="PIRSF" id="PIRSF006402">
    <property type="entry name" value="UCP006402_thioredoxin"/>
    <property type="match status" value="1"/>
</dbReference>
<dbReference type="InterPro" id="IPR036249">
    <property type="entry name" value="Thioredoxin-like_sf"/>
</dbReference>
<dbReference type="PANTHER" id="PTHR42899">
    <property type="entry name" value="SPERMATOGENESIS-ASSOCIATED PROTEIN 20"/>
    <property type="match status" value="1"/>
</dbReference>
<dbReference type="PANTHER" id="PTHR42899:SF1">
    <property type="entry name" value="SPERMATOGENESIS-ASSOCIATED PROTEIN 20"/>
    <property type="match status" value="1"/>
</dbReference>
<dbReference type="SUPFAM" id="SSF52833">
    <property type="entry name" value="Thioredoxin-like"/>
    <property type="match status" value="1"/>
</dbReference>
<dbReference type="AlphaFoldDB" id="A0A517TRU4"/>
<dbReference type="InterPro" id="IPR012341">
    <property type="entry name" value="6hp_glycosidase-like_sf"/>
</dbReference>
<feature type="domain" description="Spermatogenesis-associated protein 20-like TRX" evidence="1">
    <location>
        <begin position="3"/>
        <end position="163"/>
    </location>
</feature>
<dbReference type="GO" id="GO:0005975">
    <property type="term" value="P:carbohydrate metabolic process"/>
    <property type="evidence" value="ECO:0007669"/>
    <property type="project" value="InterPro"/>
</dbReference>
<reference evidence="2 3" key="1">
    <citation type="submission" date="2019-02" db="EMBL/GenBank/DDBJ databases">
        <title>Deep-cultivation of Planctomycetes and their phenomic and genomic characterization uncovers novel biology.</title>
        <authorList>
            <person name="Wiegand S."/>
            <person name="Jogler M."/>
            <person name="Boedeker C."/>
            <person name="Pinto D."/>
            <person name="Vollmers J."/>
            <person name="Rivas-Marin E."/>
            <person name="Kohn T."/>
            <person name="Peeters S.H."/>
            <person name="Heuer A."/>
            <person name="Rast P."/>
            <person name="Oberbeckmann S."/>
            <person name="Bunk B."/>
            <person name="Jeske O."/>
            <person name="Meyerdierks A."/>
            <person name="Storesund J.E."/>
            <person name="Kallscheuer N."/>
            <person name="Luecker S."/>
            <person name="Lage O.M."/>
            <person name="Pohl T."/>
            <person name="Merkel B.J."/>
            <person name="Hornburger P."/>
            <person name="Mueller R.-W."/>
            <person name="Bruemmer F."/>
            <person name="Labrenz M."/>
            <person name="Spormann A.M."/>
            <person name="Op den Camp H."/>
            <person name="Overmann J."/>
            <person name="Amann R."/>
            <person name="Jetten M.S.M."/>
            <person name="Mascher T."/>
            <person name="Medema M.H."/>
            <person name="Devos D.P."/>
            <person name="Kaster A.-K."/>
            <person name="Ovreas L."/>
            <person name="Rohde M."/>
            <person name="Galperin M.Y."/>
            <person name="Jogler C."/>
        </authorList>
    </citation>
    <scope>NUCLEOTIDE SEQUENCE [LARGE SCALE GENOMIC DNA]</scope>
    <source>
        <strain evidence="2 3">I41</strain>
    </source>
</reference>
<name>A0A517TRU4_9BACT</name>
<dbReference type="Pfam" id="PF03190">
    <property type="entry name" value="Thioredox_DsbH"/>
    <property type="match status" value="1"/>
</dbReference>
<evidence type="ECO:0000259" key="1">
    <source>
        <dbReference type="Pfam" id="PF03190"/>
    </source>
</evidence>
<protein>
    <submittedName>
        <fullName evidence="2">Glycosyl Hydrolase Family 88</fullName>
    </submittedName>
</protein>
<dbReference type="SUPFAM" id="SSF48208">
    <property type="entry name" value="Six-hairpin glycosidases"/>
    <property type="match status" value="1"/>
</dbReference>
<dbReference type="CDD" id="cd02955">
    <property type="entry name" value="SSP411"/>
    <property type="match status" value="1"/>
</dbReference>
<gene>
    <name evidence="2" type="ORF">I41_02440</name>
</gene>
<dbReference type="Gene3D" id="1.50.10.10">
    <property type="match status" value="1"/>
</dbReference>
<dbReference type="InterPro" id="IPR024705">
    <property type="entry name" value="Ssp411"/>
</dbReference>
<evidence type="ECO:0000313" key="2">
    <source>
        <dbReference type="EMBL" id="QDT71089.1"/>
    </source>
</evidence>
<dbReference type="KEGG" id="llh:I41_02440"/>
<keyword evidence="2" id="KW-0378">Hydrolase</keyword>
<dbReference type="EMBL" id="CP036339">
    <property type="protein sequence ID" value="QDT71089.1"/>
    <property type="molecule type" value="Genomic_DNA"/>
</dbReference>
<dbReference type="Proteomes" id="UP000317909">
    <property type="component" value="Chromosome"/>
</dbReference>
<proteinExistence type="predicted"/>
<keyword evidence="3" id="KW-1185">Reference proteome</keyword>
<organism evidence="2 3">
    <name type="scientific">Lacipirellula limnantheis</name>
    <dbReference type="NCBI Taxonomy" id="2528024"/>
    <lineage>
        <taxon>Bacteria</taxon>
        <taxon>Pseudomonadati</taxon>
        <taxon>Planctomycetota</taxon>
        <taxon>Planctomycetia</taxon>
        <taxon>Pirellulales</taxon>
        <taxon>Lacipirellulaceae</taxon>
        <taxon>Lacipirellula</taxon>
    </lineage>
</organism>